<feature type="region of interest" description="Disordered" evidence="1">
    <location>
        <begin position="133"/>
        <end position="152"/>
    </location>
</feature>
<dbReference type="InterPro" id="IPR006448">
    <property type="entry name" value="Phage_term_ssu_P27"/>
</dbReference>
<protein>
    <submittedName>
        <fullName evidence="2">Phage terminase, small subunit, putative, P27 family</fullName>
    </submittedName>
</protein>
<dbReference type="OrthoDB" id="964746at2"/>
<keyword evidence="3" id="KW-1185">Reference proteome</keyword>
<gene>
    <name evidence="2" type="ORF">SAMN05421810_10189</name>
</gene>
<feature type="compositionally biased region" description="Basic and acidic residues" evidence="1">
    <location>
        <begin position="16"/>
        <end position="30"/>
    </location>
</feature>
<name>A0A1I5KCE0_9PSEU</name>
<accession>A0A1I5KCE0</accession>
<dbReference type="STRING" id="587909.SAMN05421810_10189"/>
<organism evidence="2 3">
    <name type="scientific">Amycolatopsis arida</name>
    <dbReference type="NCBI Taxonomy" id="587909"/>
    <lineage>
        <taxon>Bacteria</taxon>
        <taxon>Bacillati</taxon>
        <taxon>Actinomycetota</taxon>
        <taxon>Actinomycetes</taxon>
        <taxon>Pseudonocardiales</taxon>
        <taxon>Pseudonocardiaceae</taxon>
        <taxon>Amycolatopsis</taxon>
    </lineage>
</organism>
<reference evidence="3" key="1">
    <citation type="submission" date="2016-10" db="EMBL/GenBank/DDBJ databases">
        <authorList>
            <person name="Varghese N."/>
            <person name="Submissions S."/>
        </authorList>
    </citation>
    <scope>NUCLEOTIDE SEQUENCE [LARGE SCALE GENOMIC DNA]</scope>
    <source>
        <strain evidence="3">CGMCC 4.5579</strain>
    </source>
</reference>
<dbReference type="Pfam" id="PF05119">
    <property type="entry name" value="Terminase_4"/>
    <property type="match status" value="1"/>
</dbReference>
<dbReference type="Proteomes" id="UP000198727">
    <property type="component" value="Unassembled WGS sequence"/>
</dbReference>
<proteinExistence type="predicted"/>
<sequence length="152" mass="16324">MGARGVKPKPTALKVLHGDRPDRINHHEPIPPEGEVTAPADLSEDARVVWDRLAPSLIAVGVLTPWDVDAFVIVCEALARYRQATKLVNGSALLVQGPNGFVKNPALVVQREAETTFAQYGARFGLTPSDRTQLKVDAPGGATRPSAERLLS</sequence>
<evidence type="ECO:0000256" key="1">
    <source>
        <dbReference type="SAM" id="MobiDB-lite"/>
    </source>
</evidence>
<dbReference type="AlphaFoldDB" id="A0A1I5KCE0"/>
<evidence type="ECO:0000313" key="2">
    <source>
        <dbReference type="EMBL" id="SFO82724.1"/>
    </source>
</evidence>
<dbReference type="NCBIfam" id="TIGR01558">
    <property type="entry name" value="sm_term_P27"/>
    <property type="match status" value="1"/>
</dbReference>
<evidence type="ECO:0000313" key="3">
    <source>
        <dbReference type="Proteomes" id="UP000198727"/>
    </source>
</evidence>
<dbReference type="EMBL" id="FOWW01000001">
    <property type="protein sequence ID" value="SFO82724.1"/>
    <property type="molecule type" value="Genomic_DNA"/>
</dbReference>
<feature type="region of interest" description="Disordered" evidence="1">
    <location>
        <begin position="1"/>
        <end position="38"/>
    </location>
</feature>